<organism evidence="1 2">
    <name type="scientific">Lupinus angustifolius</name>
    <name type="common">Narrow-leaved blue lupine</name>
    <dbReference type="NCBI Taxonomy" id="3871"/>
    <lineage>
        <taxon>Eukaryota</taxon>
        <taxon>Viridiplantae</taxon>
        <taxon>Streptophyta</taxon>
        <taxon>Embryophyta</taxon>
        <taxon>Tracheophyta</taxon>
        <taxon>Spermatophyta</taxon>
        <taxon>Magnoliopsida</taxon>
        <taxon>eudicotyledons</taxon>
        <taxon>Gunneridae</taxon>
        <taxon>Pentapetalae</taxon>
        <taxon>rosids</taxon>
        <taxon>fabids</taxon>
        <taxon>Fabales</taxon>
        <taxon>Fabaceae</taxon>
        <taxon>Papilionoideae</taxon>
        <taxon>50 kb inversion clade</taxon>
        <taxon>genistoids sensu lato</taxon>
        <taxon>core genistoids</taxon>
        <taxon>Genisteae</taxon>
        <taxon>Lupinus</taxon>
    </lineage>
</organism>
<dbReference type="STRING" id="3871.A0A4P1QVK9"/>
<evidence type="ECO:0000313" key="2">
    <source>
        <dbReference type="Proteomes" id="UP000188354"/>
    </source>
</evidence>
<dbReference type="PANTHER" id="PTHR33538:SF2">
    <property type="entry name" value="PROTEIN GAMETE EXPRESSED 1"/>
    <property type="match status" value="1"/>
</dbReference>
<gene>
    <name evidence="1" type="ORF">TanjilG_01506</name>
</gene>
<dbReference type="Proteomes" id="UP000188354">
    <property type="component" value="Chromosome LG16"/>
</dbReference>
<dbReference type="InterPro" id="IPR040346">
    <property type="entry name" value="GEX1/Brambleberry"/>
</dbReference>
<dbReference type="Gene3D" id="1.10.287.950">
    <property type="entry name" value="Methyl-accepting chemotaxis protein"/>
    <property type="match status" value="1"/>
</dbReference>
<dbReference type="EMBL" id="CM007376">
    <property type="protein sequence ID" value="OIV95712.1"/>
    <property type="molecule type" value="Genomic_DNA"/>
</dbReference>
<evidence type="ECO:0000313" key="1">
    <source>
        <dbReference type="EMBL" id="OIV95712.1"/>
    </source>
</evidence>
<accession>A0A4P1QVK9</accession>
<sequence>RAHAFKYEVNRLVTELKSSSQYVEDKLDSIDEKAEEILQGSKQIHDSVVSIDVHSQKVAQTIENVEDHIGLVLRHSESVYEKTTKIAVSQSELQEGQEDMSRNLTIIWA</sequence>
<dbReference type="SUPFAM" id="SSF58104">
    <property type="entry name" value="Methyl-accepting chemotaxis protein (MCP) signaling domain"/>
    <property type="match status" value="1"/>
</dbReference>
<keyword evidence="2" id="KW-1185">Reference proteome</keyword>
<dbReference type="Gramene" id="OIV95712">
    <property type="protein sequence ID" value="OIV95712"/>
    <property type="gene ID" value="TanjilG_01506"/>
</dbReference>
<dbReference type="AlphaFoldDB" id="A0A4P1QVK9"/>
<proteinExistence type="predicted"/>
<protein>
    <submittedName>
        <fullName evidence="1">Uncharacterized protein</fullName>
    </submittedName>
</protein>
<name>A0A4P1QVK9_LUPAN</name>
<feature type="non-terminal residue" evidence="1">
    <location>
        <position position="1"/>
    </location>
</feature>
<reference evidence="1 2" key="1">
    <citation type="journal article" date="2017" name="Plant Biotechnol. J.">
        <title>A comprehensive draft genome sequence for lupin (Lupinus angustifolius), an emerging health food: insights into plant-microbe interactions and legume evolution.</title>
        <authorList>
            <person name="Hane J.K."/>
            <person name="Ming Y."/>
            <person name="Kamphuis L.G."/>
            <person name="Nelson M.N."/>
            <person name="Garg G."/>
            <person name="Atkins C.A."/>
            <person name="Bayer P.E."/>
            <person name="Bravo A."/>
            <person name="Bringans S."/>
            <person name="Cannon S."/>
            <person name="Edwards D."/>
            <person name="Foley R."/>
            <person name="Gao L.L."/>
            <person name="Harrison M.J."/>
            <person name="Huang W."/>
            <person name="Hurgobin B."/>
            <person name="Li S."/>
            <person name="Liu C.W."/>
            <person name="McGrath A."/>
            <person name="Morahan G."/>
            <person name="Murray J."/>
            <person name="Weller J."/>
            <person name="Jian J."/>
            <person name="Singh K.B."/>
        </authorList>
    </citation>
    <scope>NUCLEOTIDE SEQUENCE [LARGE SCALE GENOMIC DNA]</scope>
    <source>
        <strain evidence="2">cv. Tanjil</strain>
        <tissue evidence="1">Whole plant</tissue>
    </source>
</reference>
<dbReference type="PANTHER" id="PTHR33538">
    <property type="entry name" value="PROTEIN GAMETE EXPRESSED 1"/>
    <property type="match status" value="1"/>
</dbReference>